<proteinExistence type="predicted"/>
<sequence>MKIGSSFVISVSWEDYDDEIGGIVTLRRRSDRDYEGKRFFGHQSFGSNWFFWIGKALGVFEEGFPRLMVMELGRLDRLVNQRYQGSYKEGVVLAIIQMLLYDCSSLIWQGLGSTDRVDGAIYLRMGSAIYRSLQKRCRVMKWDGIGCETVRSILSRNMLIRGQEDGMSSMIVNFNCWGLRNGDEYSIGCVFFQVEFTDGELVWVIECTKRFFSGP</sequence>
<gene>
    <name evidence="1" type="ORF">DARMORV10_A01P29980.1</name>
</gene>
<organism evidence="1">
    <name type="scientific">Brassica napus</name>
    <name type="common">Rape</name>
    <dbReference type="NCBI Taxonomy" id="3708"/>
    <lineage>
        <taxon>Eukaryota</taxon>
        <taxon>Viridiplantae</taxon>
        <taxon>Streptophyta</taxon>
        <taxon>Embryophyta</taxon>
        <taxon>Tracheophyta</taxon>
        <taxon>Spermatophyta</taxon>
        <taxon>Magnoliopsida</taxon>
        <taxon>eudicotyledons</taxon>
        <taxon>Gunneridae</taxon>
        <taxon>Pentapetalae</taxon>
        <taxon>rosids</taxon>
        <taxon>malvids</taxon>
        <taxon>Brassicales</taxon>
        <taxon>Brassicaceae</taxon>
        <taxon>Brassiceae</taxon>
        <taxon>Brassica</taxon>
    </lineage>
</organism>
<dbReference type="Proteomes" id="UP001295469">
    <property type="component" value="Chromosome A01"/>
</dbReference>
<name>A0A816Y0G9_BRANA</name>
<reference evidence="1" key="1">
    <citation type="submission" date="2021-01" db="EMBL/GenBank/DDBJ databases">
        <authorList>
            <consortium name="Genoscope - CEA"/>
            <person name="William W."/>
        </authorList>
    </citation>
    <scope>NUCLEOTIDE SEQUENCE</scope>
</reference>
<evidence type="ECO:0000313" key="1">
    <source>
        <dbReference type="EMBL" id="CAF2152880.1"/>
    </source>
</evidence>
<dbReference type="EMBL" id="HG994355">
    <property type="protein sequence ID" value="CAF2152880.1"/>
    <property type="molecule type" value="Genomic_DNA"/>
</dbReference>
<accession>A0A816Y0G9</accession>
<dbReference type="AlphaFoldDB" id="A0A816Y0G9"/>
<protein>
    <submittedName>
        <fullName evidence="1">(rape) hypothetical protein</fullName>
    </submittedName>
</protein>